<feature type="compositionally biased region" description="Basic and acidic residues" evidence="1">
    <location>
        <begin position="172"/>
        <end position="183"/>
    </location>
</feature>
<dbReference type="Proteomes" id="UP000837801">
    <property type="component" value="Unassembled WGS sequence"/>
</dbReference>
<feature type="compositionally biased region" description="Gly residues" evidence="1">
    <location>
        <begin position="147"/>
        <end position="168"/>
    </location>
</feature>
<comment type="caution">
    <text evidence="3">The sequence shown here is derived from an EMBL/GenBank/DDBJ whole genome shotgun (WGS) entry which is preliminary data.</text>
</comment>
<evidence type="ECO:0000256" key="2">
    <source>
        <dbReference type="SAM" id="Phobius"/>
    </source>
</evidence>
<feature type="transmembrane region" description="Helical" evidence="2">
    <location>
        <begin position="10"/>
        <end position="28"/>
    </location>
</feature>
<dbReference type="EMBL" id="CAKXYY010000002">
    <property type="protein sequence ID" value="CAH2350615.1"/>
    <property type="molecule type" value="Genomic_DNA"/>
</dbReference>
<proteinExistence type="predicted"/>
<dbReference type="InterPro" id="IPR038921">
    <property type="entry name" value="YOR389W-like"/>
</dbReference>
<dbReference type="OrthoDB" id="10261782at2759"/>
<sequence length="631" mass="70393">MQTKFSTERLLWLSVSINVVLVCGAYLLSEHGFSRNKSGSLAPHWRDSKNGDKGVVIDKPWEFVVNYPVDFENATAVFNSVQGALKQKSDNMHPVGVSFIPAYIPPNTLMYHATGDKNIPESFEWIAMDNEFSYDFAHVFGNHKGGHGGPGGPGGPGGHGPGGPGDHGGPPAKRDDEDAKDDVSVNEQNRRSYMYAFKNTKPFNKVILLDGASAAKTTTGEMDQQLILSRMDDPTKRVDEREAAKVICKWGESFGLQGFIRLEIGYEMVLCDFIKDVDFVSNVTLGDQYDFMGFPAPKVDEDSVEKRDQTEVEGTAAEKELANARTSILEVASAMAGIEHVQAGHRVDQGESRIQLDFSKMVTPLNKTYIDPNPYYRRINNISDTLKDGIISELENHFKGEEGADPVGKTNWQLITNQVVEKFTPILLSINNTLSAYEYHKNSEELGDNLKVTAGNLTKSTYNFVRRYTQSKEARGEKANVRELTFQASALDWVYHTFPLTTSSEALIYSSIYEVYLGVFNIIYDTLEVSKVILQDIVVDPSPENYAKHQKEVEELKLKVNALVTNLRWDAFSRCSKVCGWDEACYVPTWGPGPVGWGSGGSNSKWFEFDGSRYVIGNELKCLNFSELIRH</sequence>
<feature type="region of interest" description="Disordered" evidence="1">
    <location>
        <begin position="145"/>
        <end position="185"/>
    </location>
</feature>
<name>A0A9P0QLI4_9ASCO</name>
<evidence type="ECO:0000256" key="1">
    <source>
        <dbReference type="SAM" id="MobiDB-lite"/>
    </source>
</evidence>
<dbReference type="PANTHER" id="PTHR35204">
    <property type="entry name" value="YALI0A21131P"/>
    <property type="match status" value="1"/>
</dbReference>
<organism evidence="3 4">
    <name type="scientific">[Candida] railenensis</name>
    <dbReference type="NCBI Taxonomy" id="45579"/>
    <lineage>
        <taxon>Eukaryota</taxon>
        <taxon>Fungi</taxon>
        <taxon>Dikarya</taxon>
        <taxon>Ascomycota</taxon>
        <taxon>Saccharomycotina</taxon>
        <taxon>Pichiomycetes</taxon>
        <taxon>Debaryomycetaceae</taxon>
        <taxon>Kurtzmaniella</taxon>
    </lineage>
</organism>
<keyword evidence="4" id="KW-1185">Reference proteome</keyword>
<reference evidence="3" key="1">
    <citation type="submission" date="2022-03" db="EMBL/GenBank/DDBJ databases">
        <authorList>
            <person name="Legras J.-L."/>
            <person name="Devillers H."/>
            <person name="Grondin C."/>
        </authorList>
    </citation>
    <scope>NUCLEOTIDE SEQUENCE</scope>
    <source>
        <strain evidence="3">CLIB 1423</strain>
    </source>
</reference>
<evidence type="ECO:0000313" key="3">
    <source>
        <dbReference type="EMBL" id="CAH2350615.1"/>
    </source>
</evidence>
<accession>A0A9P0QLI4</accession>
<dbReference type="PANTHER" id="PTHR35204:SF1">
    <property type="entry name" value="ENTEROTOXIN"/>
    <property type="match status" value="1"/>
</dbReference>
<dbReference type="AlphaFoldDB" id="A0A9P0QLI4"/>
<keyword evidence="2" id="KW-1133">Transmembrane helix</keyword>
<protein>
    <submittedName>
        <fullName evidence="3">Uncharacterized protein</fullName>
    </submittedName>
</protein>
<evidence type="ECO:0000313" key="4">
    <source>
        <dbReference type="Proteomes" id="UP000837801"/>
    </source>
</evidence>
<keyword evidence="2" id="KW-0472">Membrane</keyword>
<keyword evidence="2" id="KW-0812">Transmembrane</keyword>
<gene>
    <name evidence="3" type="ORF">CLIB1423_02S01134</name>
</gene>